<dbReference type="EMBL" id="JAJFAZ020000006">
    <property type="protein sequence ID" value="KAI5326375.1"/>
    <property type="molecule type" value="Genomic_DNA"/>
</dbReference>
<dbReference type="AlphaFoldDB" id="A0AAD4VJQ5"/>
<evidence type="ECO:0000313" key="3">
    <source>
        <dbReference type="Proteomes" id="UP001054821"/>
    </source>
</evidence>
<feature type="region of interest" description="Disordered" evidence="1">
    <location>
        <begin position="1"/>
        <end position="22"/>
    </location>
</feature>
<proteinExistence type="predicted"/>
<keyword evidence="3" id="KW-1185">Reference proteome</keyword>
<name>A0AAD4VJQ5_PRUDU</name>
<organism evidence="2 3">
    <name type="scientific">Prunus dulcis</name>
    <name type="common">Almond</name>
    <name type="synonym">Amygdalus dulcis</name>
    <dbReference type="NCBI Taxonomy" id="3755"/>
    <lineage>
        <taxon>Eukaryota</taxon>
        <taxon>Viridiplantae</taxon>
        <taxon>Streptophyta</taxon>
        <taxon>Embryophyta</taxon>
        <taxon>Tracheophyta</taxon>
        <taxon>Spermatophyta</taxon>
        <taxon>Magnoliopsida</taxon>
        <taxon>eudicotyledons</taxon>
        <taxon>Gunneridae</taxon>
        <taxon>Pentapetalae</taxon>
        <taxon>rosids</taxon>
        <taxon>fabids</taxon>
        <taxon>Rosales</taxon>
        <taxon>Rosaceae</taxon>
        <taxon>Amygdaloideae</taxon>
        <taxon>Amygdaleae</taxon>
        <taxon>Prunus</taxon>
    </lineage>
</organism>
<accession>A0AAD4VJQ5</accession>
<comment type="caution">
    <text evidence="2">The sequence shown here is derived from an EMBL/GenBank/DDBJ whole genome shotgun (WGS) entry which is preliminary data.</text>
</comment>
<evidence type="ECO:0000313" key="2">
    <source>
        <dbReference type="EMBL" id="KAI5326375.1"/>
    </source>
</evidence>
<evidence type="ECO:0000256" key="1">
    <source>
        <dbReference type="SAM" id="MobiDB-lite"/>
    </source>
</evidence>
<reference evidence="2 3" key="1">
    <citation type="journal article" date="2022" name="G3 (Bethesda)">
        <title>Whole-genome sequence and methylome profiling of the almond [Prunus dulcis (Mill.) D.A. Webb] cultivar 'Nonpareil'.</title>
        <authorList>
            <person name="D'Amico-Willman K.M."/>
            <person name="Ouma W.Z."/>
            <person name="Meulia T."/>
            <person name="Sideli G.M."/>
            <person name="Gradziel T.M."/>
            <person name="Fresnedo-Ramirez J."/>
        </authorList>
    </citation>
    <scope>NUCLEOTIDE SEQUENCE [LARGE SCALE GENOMIC DNA]</scope>
    <source>
        <strain evidence="2">Clone GOH B32 T37-40</strain>
    </source>
</reference>
<sequence length="97" mass="10793">MAFKGTLDNPTAAAKSSASETRKNLDIVQPIVTVRNDTFAAPFIIRLNGKSYTWSKMMLLHVSGQGKRGYLTRKVAQVEENALSFDSWCIKDSIVKE</sequence>
<gene>
    <name evidence="2" type="ORF">L3X38_035449</name>
</gene>
<dbReference type="Proteomes" id="UP001054821">
    <property type="component" value="Chromosome 6"/>
</dbReference>
<protein>
    <submittedName>
        <fullName evidence="2">Uncharacterized protein</fullName>
    </submittedName>
</protein>